<accession>A0ABT2GUS6</accession>
<dbReference type="SUPFAM" id="SSF81301">
    <property type="entry name" value="Nucleotidyltransferase"/>
    <property type="match status" value="1"/>
</dbReference>
<organism evidence="1 2">
    <name type="scientific">Herbiconiux aconitum</name>
    <dbReference type="NCBI Taxonomy" id="2970913"/>
    <lineage>
        <taxon>Bacteria</taxon>
        <taxon>Bacillati</taxon>
        <taxon>Actinomycetota</taxon>
        <taxon>Actinomycetes</taxon>
        <taxon>Micrococcales</taxon>
        <taxon>Microbacteriaceae</taxon>
        <taxon>Herbiconiux</taxon>
    </lineage>
</organism>
<evidence type="ECO:0000313" key="2">
    <source>
        <dbReference type="Proteomes" id="UP001165584"/>
    </source>
</evidence>
<proteinExistence type="predicted"/>
<reference evidence="1" key="1">
    <citation type="submission" date="2022-08" db="EMBL/GenBank/DDBJ databases">
        <authorList>
            <person name="Deng Y."/>
            <person name="Han X.-F."/>
            <person name="Zhang Y.-Q."/>
        </authorList>
    </citation>
    <scope>NUCLEOTIDE SEQUENCE</scope>
    <source>
        <strain evidence="1">CPCC 205763</strain>
    </source>
</reference>
<evidence type="ECO:0008006" key="3">
    <source>
        <dbReference type="Google" id="ProtNLM"/>
    </source>
</evidence>
<dbReference type="Proteomes" id="UP001165584">
    <property type="component" value="Unassembled WGS sequence"/>
</dbReference>
<keyword evidence="2" id="KW-1185">Reference proteome</keyword>
<sequence>MPEQIADAFLAFGESVRPSTAEVDASTQLRNRIADSVATDGRVLRMVDTGSFLHGTAVHGGSLFDVVVVLRGAKPKSLARSLELLHAVIPVDALSAATTRDDSLVIERLGSPGVRLIPAYEASGDPADTADSLWVPDAGHRWVRHRPTARTVLLSRIDDDGSLGILIRLLLAWKHRQQVAVSSYYLESVAIRQALQQRSFSLLWDLCWIWERLSSDALAPVADLTSPTQTQPVRACATLGRALEAQFPIERAASSSRRAIGAYVDGDLDRTEGYLRALFGDDFPELGRGA</sequence>
<protein>
    <recommendedName>
        <fullName evidence="3">Nucleotidyltransferase</fullName>
    </recommendedName>
</protein>
<comment type="caution">
    <text evidence="1">The sequence shown here is derived from an EMBL/GenBank/DDBJ whole genome shotgun (WGS) entry which is preliminary data.</text>
</comment>
<name>A0ABT2GUS6_9MICO</name>
<dbReference type="EMBL" id="JANLCM010000002">
    <property type="protein sequence ID" value="MCS5719969.1"/>
    <property type="molecule type" value="Genomic_DNA"/>
</dbReference>
<gene>
    <name evidence="1" type="ORF">N1027_17700</name>
</gene>
<dbReference type="InterPro" id="IPR043519">
    <property type="entry name" value="NT_sf"/>
</dbReference>
<dbReference type="RefSeq" id="WP_259509627.1">
    <property type="nucleotide sequence ID" value="NZ_JANLCM010000002.1"/>
</dbReference>
<evidence type="ECO:0000313" key="1">
    <source>
        <dbReference type="EMBL" id="MCS5719969.1"/>
    </source>
</evidence>